<proteinExistence type="predicted"/>
<evidence type="ECO:0000256" key="1">
    <source>
        <dbReference type="ARBA" id="ARBA00000085"/>
    </source>
</evidence>
<keyword evidence="4" id="KW-0808">Transferase</keyword>
<evidence type="ECO:0000256" key="5">
    <source>
        <dbReference type="ARBA" id="ARBA00022777"/>
    </source>
</evidence>
<gene>
    <name evidence="8" type="ORF">OIN59_10715</name>
</gene>
<comment type="caution">
    <text evidence="8">The sequence shown here is derived from an EMBL/GenBank/DDBJ whole genome shotgun (WGS) entry which is preliminary data.</text>
</comment>
<evidence type="ECO:0000313" key="8">
    <source>
        <dbReference type="EMBL" id="MDD2177907.1"/>
    </source>
</evidence>
<dbReference type="Pfam" id="PF02518">
    <property type="entry name" value="HATPase_c"/>
    <property type="match status" value="1"/>
</dbReference>
<dbReference type="PRINTS" id="PR00344">
    <property type="entry name" value="BCTRLSENSOR"/>
</dbReference>
<dbReference type="Gene3D" id="3.30.565.10">
    <property type="entry name" value="Histidine kinase-like ATPase, C-terminal domain"/>
    <property type="match status" value="1"/>
</dbReference>
<dbReference type="InterPro" id="IPR004358">
    <property type="entry name" value="Sig_transdc_His_kin-like_C"/>
</dbReference>
<dbReference type="InterPro" id="IPR036097">
    <property type="entry name" value="HisK_dim/P_sf"/>
</dbReference>
<feature type="domain" description="Histidine kinase" evidence="7">
    <location>
        <begin position="39"/>
        <end position="263"/>
    </location>
</feature>
<organism evidence="8 9">
    <name type="scientific">Acidovorax benzenivorans</name>
    <dbReference type="NCBI Taxonomy" id="2987520"/>
    <lineage>
        <taxon>Bacteria</taxon>
        <taxon>Pseudomonadati</taxon>
        <taxon>Pseudomonadota</taxon>
        <taxon>Betaproteobacteria</taxon>
        <taxon>Burkholderiales</taxon>
        <taxon>Comamonadaceae</taxon>
        <taxon>Acidovorax</taxon>
    </lineage>
</organism>
<keyword evidence="6" id="KW-0175">Coiled coil</keyword>
<dbReference type="PANTHER" id="PTHR42878:SF15">
    <property type="entry name" value="BACTERIOPHYTOCHROME"/>
    <property type="match status" value="1"/>
</dbReference>
<dbReference type="PANTHER" id="PTHR42878">
    <property type="entry name" value="TWO-COMPONENT HISTIDINE KINASE"/>
    <property type="match status" value="1"/>
</dbReference>
<dbReference type="CDD" id="cd00082">
    <property type="entry name" value="HisKA"/>
    <property type="match status" value="1"/>
</dbReference>
<dbReference type="SMART" id="SM00387">
    <property type="entry name" value="HATPase_c"/>
    <property type="match status" value="1"/>
</dbReference>
<evidence type="ECO:0000259" key="7">
    <source>
        <dbReference type="PROSITE" id="PS50109"/>
    </source>
</evidence>
<keyword evidence="8" id="KW-0067">ATP-binding</keyword>
<dbReference type="InterPro" id="IPR005467">
    <property type="entry name" value="His_kinase_dom"/>
</dbReference>
<dbReference type="InterPro" id="IPR050351">
    <property type="entry name" value="BphY/WalK/GraS-like"/>
</dbReference>
<dbReference type="InterPro" id="IPR036890">
    <property type="entry name" value="HATPase_C_sf"/>
</dbReference>
<evidence type="ECO:0000256" key="6">
    <source>
        <dbReference type="SAM" id="Coils"/>
    </source>
</evidence>
<dbReference type="Proteomes" id="UP001148932">
    <property type="component" value="Unassembled WGS sequence"/>
</dbReference>
<evidence type="ECO:0000313" key="9">
    <source>
        <dbReference type="Proteomes" id="UP001148932"/>
    </source>
</evidence>
<dbReference type="InterPro" id="IPR003594">
    <property type="entry name" value="HATPase_dom"/>
</dbReference>
<dbReference type="PROSITE" id="PS50109">
    <property type="entry name" value="HIS_KIN"/>
    <property type="match status" value="1"/>
</dbReference>
<dbReference type="GO" id="GO:0005524">
    <property type="term" value="F:ATP binding"/>
    <property type="evidence" value="ECO:0007669"/>
    <property type="project" value="UniProtKB-KW"/>
</dbReference>
<dbReference type="SUPFAM" id="SSF47384">
    <property type="entry name" value="Homodimeric domain of signal transducing histidine kinase"/>
    <property type="match status" value="1"/>
</dbReference>
<dbReference type="InterPro" id="IPR003661">
    <property type="entry name" value="HisK_dim/P_dom"/>
</dbReference>
<comment type="catalytic activity">
    <reaction evidence="1">
        <text>ATP + protein L-histidine = ADP + protein N-phospho-L-histidine.</text>
        <dbReference type="EC" id="2.7.13.3"/>
    </reaction>
</comment>
<dbReference type="SMART" id="SM00388">
    <property type="entry name" value="HisKA"/>
    <property type="match status" value="1"/>
</dbReference>
<keyword evidence="3" id="KW-0597">Phosphoprotein</keyword>
<evidence type="ECO:0000256" key="3">
    <source>
        <dbReference type="ARBA" id="ARBA00022553"/>
    </source>
</evidence>
<name>A0ABT5RXU0_9BURK</name>
<keyword evidence="8" id="KW-0547">Nucleotide-binding</keyword>
<dbReference type="EMBL" id="JAPCKI010000005">
    <property type="protein sequence ID" value="MDD2177907.1"/>
    <property type="molecule type" value="Genomic_DNA"/>
</dbReference>
<dbReference type="SUPFAM" id="SSF55874">
    <property type="entry name" value="ATPase domain of HSP90 chaperone/DNA topoisomerase II/histidine kinase"/>
    <property type="match status" value="1"/>
</dbReference>
<keyword evidence="9" id="KW-1185">Reference proteome</keyword>
<reference evidence="8" key="1">
    <citation type="submission" date="2022-10" db="EMBL/GenBank/DDBJ databases">
        <title>Description of microaerobic benzene degrading bacteria.</title>
        <authorList>
            <person name="Bedics A."/>
            <person name="Tancsics A."/>
            <person name="Banerjee S."/>
        </authorList>
    </citation>
    <scope>NUCLEOTIDE SEQUENCE</scope>
    <source>
        <strain evidence="8">D2M1</strain>
    </source>
</reference>
<sequence>MNEPDASAEHELQQLRAALARSQQQVADMAAAQEEFLRAVSHDLRAPLRHVTSYGALVREVLGDLPPEVLQGAEVQEALGFLATMDQSARRMGLMIDGLQALVRASRAPLRLQPVPLADAIAHARTTLASAERGRTVEWRVGVDLPTLQADSTLLQELLVQLLGNALKFTRPVAQPCIAVLADAAPAGQVAFAVQDNGVGFDPARAGTLFGVFQRLHRETEFDGVGAGLALCRAIAQRHGAQISATAVPGGGCAVRVQWPVDAAAAGTVNVAANVNANAHQR</sequence>
<dbReference type="EC" id="2.7.13.3" evidence="2"/>
<dbReference type="Gene3D" id="1.10.287.130">
    <property type="match status" value="1"/>
</dbReference>
<feature type="coiled-coil region" evidence="6">
    <location>
        <begin position="5"/>
        <end position="32"/>
    </location>
</feature>
<dbReference type="RefSeq" id="WP_274110086.1">
    <property type="nucleotide sequence ID" value="NZ_JAPCKI010000005.1"/>
</dbReference>
<protein>
    <recommendedName>
        <fullName evidence="2">histidine kinase</fullName>
        <ecNumber evidence="2">2.7.13.3</ecNumber>
    </recommendedName>
</protein>
<keyword evidence="5" id="KW-0418">Kinase</keyword>
<accession>A0ABT5RXU0</accession>
<evidence type="ECO:0000256" key="4">
    <source>
        <dbReference type="ARBA" id="ARBA00022679"/>
    </source>
</evidence>
<evidence type="ECO:0000256" key="2">
    <source>
        <dbReference type="ARBA" id="ARBA00012438"/>
    </source>
</evidence>